<proteinExistence type="predicted"/>
<gene>
    <name evidence="1" type="ORF">SLS62_009468</name>
</gene>
<evidence type="ECO:0000313" key="2">
    <source>
        <dbReference type="Proteomes" id="UP001320420"/>
    </source>
</evidence>
<protein>
    <submittedName>
        <fullName evidence="1">Uncharacterized protein</fullName>
    </submittedName>
</protein>
<reference evidence="1 2" key="1">
    <citation type="submission" date="2024-02" db="EMBL/GenBank/DDBJ databases">
        <title>De novo assembly and annotation of 12 fungi associated with fruit tree decline syndrome in Ontario, Canada.</title>
        <authorList>
            <person name="Sulman M."/>
            <person name="Ellouze W."/>
            <person name="Ilyukhin E."/>
        </authorList>
    </citation>
    <scope>NUCLEOTIDE SEQUENCE [LARGE SCALE GENOMIC DNA]</scope>
    <source>
        <strain evidence="1 2">M11/M66-122</strain>
    </source>
</reference>
<sequence length="101" mass="11018">MCTTIHFRSRCCGHRWLQIAQPCRPGQGFWTCSTFGDGCARDPAPELAYEGLCPACCCGCCHGAPGGYNLHYVRMITDIRERVRCGEGPCKADPGVECAVM</sequence>
<organism evidence="1 2">
    <name type="scientific">Diatrype stigma</name>
    <dbReference type="NCBI Taxonomy" id="117547"/>
    <lineage>
        <taxon>Eukaryota</taxon>
        <taxon>Fungi</taxon>
        <taxon>Dikarya</taxon>
        <taxon>Ascomycota</taxon>
        <taxon>Pezizomycotina</taxon>
        <taxon>Sordariomycetes</taxon>
        <taxon>Xylariomycetidae</taxon>
        <taxon>Xylariales</taxon>
        <taxon>Diatrypaceae</taxon>
        <taxon>Diatrype</taxon>
    </lineage>
</organism>
<dbReference type="EMBL" id="JAKJXP020000100">
    <property type="protein sequence ID" value="KAK7746178.1"/>
    <property type="molecule type" value="Genomic_DNA"/>
</dbReference>
<evidence type="ECO:0000313" key="1">
    <source>
        <dbReference type="EMBL" id="KAK7746178.1"/>
    </source>
</evidence>
<accession>A0AAN9YIF4</accession>
<keyword evidence="2" id="KW-1185">Reference proteome</keyword>
<dbReference type="AlphaFoldDB" id="A0AAN9YIF4"/>
<comment type="caution">
    <text evidence="1">The sequence shown here is derived from an EMBL/GenBank/DDBJ whole genome shotgun (WGS) entry which is preliminary data.</text>
</comment>
<dbReference type="Proteomes" id="UP001320420">
    <property type="component" value="Unassembled WGS sequence"/>
</dbReference>
<name>A0AAN9YIF4_9PEZI</name>